<dbReference type="InterPro" id="IPR008473">
    <property type="entry name" value="Phage_holin_3_7"/>
</dbReference>
<dbReference type="Proteomes" id="UP000288405">
    <property type="component" value="Unassembled WGS sequence"/>
</dbReference>
<protein>
    <recommendedName>
        <fullName evidence="4">Phage holin family protein</fullName>
    </recommendedName>
</protein>
<dbReference type="EMBL" id="PIPM01000016">
    <property type="protein sequence ID" value="RUO28179.1"/>
    <property type="molecule type" value="Genomic_DNA"/>
</dbReference>
<dbReference type="AlphaFoldDB" id="A0A432WCH9"/>
<proteinExistence type="predicted"/>
<sequence length="120" mass="13039">MITLTVIYVALLATIAFRILLFTRHGTHKPIIGWLAYSIMVASFIQIIAVLSGITSAPTISEVVLATALAIALLAHHGNIAHLIKADQNGPKPLRWLAYAPKTKPAAKRKRQAHNNKVNS</sequence>
<evidence type="ECO:0000256" key="1">
    <source>
        <dbReference type="SAM" id="Phobius"/>
    </source>
</evidence>
<reference evidence="2 3" key="1">
    <citation type="journal article" date="2011" name="Front. Microbiol.">
        <title>Genomic signatures of strain selection and enhancement in Bacillus atrophaeus var. globigii, a historical biowarfare simulant.</title>
        <authorList>
            <person name="Gibbons H.S."/>
            <person name="Broomall S.M."/>
            <person name="McNew L.A."/>
            <person name="Daligault H."/>
            <person name="Chapman C."/>
            <person name="Bruce D."/>
            <person name="Karavis M."/>
            <person name="Krepps M."/>
            <person name="McGregor P.A."/>
            <person name="Hong C."/>
            <person name="Park K.H."/>
            <person name="Akmal A."/>
            <person name="Feldman A."/>
            <person name="Lin J.S."/>
            <person name="Chang W.E."/>
            <person name="Higgs B.W."/>
            <person name="Demirev P."/>
            <person name="Lindquist J."/>
            <person name="Liem A."/>
            <person name="Fochler E."/>
            <person name="Read T.D."/>
            <person name="Tapia R."/>
            <person name="Johnson S."/>
            <person name="Bishop-Lilly K.A."/>
            <person name="Detter C."/>
            <person name="Han C."/>
            <person name="Sozhamannan S."/>
            <person name="Rosenzweig C.N."/>
            <person name="Skowronski E.W."/>
        </authorList>
    </citation>
    <scope>NUCLEOTIDE SEQUENCE [LARGE SCALE GENOMIC DNA]</scope>
    <source>
        <strain evidence="2 3">GYP-17</strain>
    </source>
</reference>
<feature type="transmembrane region" description="Helical" evidence="1">
    <location>
        <begin position="63"/>
        <end position="84"/>
    </location>
</feature>
<evidence type="ECO:0000313" key="3">
    <source>
        <dbReference type="Proteomes" id="UP000288405"/>
    </source>
</evidence>
<dbReference type="Pfam" id="PF05449">
    <property type="entry name" value="Phage_holin_3_7"/>
    <property type="match status" value="1"/>
</dbReference>
<feature type="transmembrane region" description="Helical" evidence="1">
    <location>
        <begin position="6"/>
        <end position="22"/>
    </location>
</feature>
<organism evidence="2 3">
    <name type="scientific">Aliidiomarina sanyensis</name>
    <dbReference type="NCBI Taxonomy" id="1249555"/>
    <lineage>
        <taxon>Bacteria</taxon>
        <taxon>Pseudomonadati</taxon>
        <taxon>Pseudomonadota</taxon>
        <taxon>Gammaproteobacteria</taxon>
        <taxon>Alteromonadales</taxon>
        <taxon>Idiomarinaceae</taxon>
        <taxon>Aliidiomarina</taxon>
    </lineage>
</organism>
<accession>A0A432WCH9</accession>
<evidence type="ECO:0000313" key="2">
    <source>
        <dbReference type="EMBL" id="RUO28179.1"/>
    </source>
</evidence>
<keyword evidence="3" id="KW-1185">Reference proteome</keyword>
<name>A0A432WCH9_9GAMM</name>
<dbReference type="RefSeq" id="WP_126777628.1">
    <property type="nucleotide sequence ID" value="NZ_PIPM01000016.1"/>
</dbReference>
<keyword evidence="1" id="KW-0472">Membrane</keyword>
<evidence type="ECO:0008006" key="4">
    <source>
        <dbReference type="Google" id="ProtNLM"/>
    </source>
</evidence>
<keyword evidence="1" id="KW-1133">Transmembrane helix</keyword>
<comment type="caution">
    <text evidence="2">The sequence shown here is derived from an EMBL/GenBank/DDBJ whole genome shotgun (WGS) entry which is preliminary data.</text>
</comment>
<gene>
    <name evidence="2" type="ORF">CWE11_10750</name>
</gene>
<keyword evidence="1" id="KW-0812">Transmembrane</keyword>
<feature type="transmembrane region" description="Helical" evidence="1">
    <location>
        <begin position="34"/>
        <end position="57"/>
    </location>
</feature>